<dbReference type="EMBL" id="CP000806">
    <property type="protein sequence ID" value="ACB50865.1"/>
    <property type="molecule type" value="Genomic_DNA"/>
</dbReference>
<organism evidence="1 2">
    <name type="scientific">Crocosphaera subtropica (strain ATCC 51142 / BH68)</name>
    <name type="common">Cyanothece sp. (strain ATCC 51142)</name>
    <dbReference type="NCBI Taxonomy" id="43989"/>
    <lineage>
        <taxon>Bacteria</taxon>
        <taxon>Bacillati</taxon>
        <taxon>Cyanobacteriota</taxon>
        <taxon>Cyanophyceae</taxon>
        <taxon>Oscillatoriophycideae</taxon>
        <taxon>Chroococcales</taxon>
        <taxon>Aphanothecaceae</taxon>
        <taxon>Crocosphaera</taxon>
        <taxon>Crocosphaera subtropica</taxon>
    </lineage>
</organism>
<dbReference type="Proteomes" id="UP000001203">
    <property type="component" value="Chromosome circular"/>
</dbReference>
<protein>
    <submittedName>
        <fullName evidence="1">Uncharacterized protein</fullName>
    </submittedName>
</protein>
<dbReference type="STRING" id="43989.cce_1515"/>
<gene>
    <name evidence="1" type="ordered locus">cce_1515</name>
</gene>
<evidence type="ECO:0000313" key="1">
    <source>
        <dbReference type="EMBL" id="ACB50865.1"/>
    </source>
</evidence>
<sequence length="40" mass="4852">MIWFLVVEKLDEFGENLVKVVENSHKVVKKFWEINNENFV</sequence>
<accession>B1WXC1</accession>
<dbReference type="KEGG" id="cyt:cce_1515"/>
<proteinExistence type="predicted"/>
<dbReference type="HOGENOM" id="CLU_3288295_0_0_3"/>
<evidence type="ECO:0000313" key="2">
    <source>
        <dbReference type="Proteomes" id="UP000001203"/>
    </source>
</evidence>
<dbReference type="AlphaFoldDB" id="B1WXC1"/>
<name>B1WXC1_CROS5</name>
<keyword evidence="2" id="KW-1185">Reference proteome</keyword>
<reference evidence="1 2" key="1">
    <citation type="journal article" date="2008" name="Proc. Natl. Acad. Sci. U.S.A.">
        <title>The genome of Cyanothece 51142, a unicellular diazotrophic cyanobacterium important in the marine nitrogen cycle.</title>
        <authorList>
            <person name="Welsh E.A."/>
            <person name="Liberton M."/>
            <person name="Stoeckel J."/>
            <person name="Loh T."/>
            <person name="Elvitigala T."/>
            <person name="Wang C."/>
            <person name="Wollam A."/>
            <person name="Fulton R.S."/>
            <person name="Clifton S.W."/>
            <person name="Jacobs J.M."/>
            <person name="Aurora R."/>
            <person name="Ghosh B.K."/>
            <person name="Sherman L.A."/>
            <person name="Smith R.D."/>
            <person name="Wilson R.K."/>
            <person name="Pakrasi H.B."/>
        </authorList>
    </citation>
    <scope>NUCLEOTIDE SEQUENCE [LARGE SCALE GENOMIC DNA]</scope>
    <source>
        <strain evidence="2">ATCC 51142 / BH68</strain>
    </source>
</reference>